<dbReference type="EMBL" id="UIXM01000003">
    <property type="protein sequence ID" value="SVS24894.1"/>
    <property type="molecule type" value="Genomic_DNA"/>
</dbReference>
<evidence type="ECO:0000256" key="3">
    <source>
        <dbReference type="ARBA" id="ARBA00023125"/>
    </source>
</evidence>
<dbReference type="InterPro" id="IPR010998">
    <property type="entry name" value="Integrase_recombinase_N"/>
</dbReference>
<evidence type="ECO:0000313" key="8">
    <source>
        <dbReference type="Proteomes" id="UP000259497"/>
    </source>
</evidence>
<dbReference type="SUPFAM" id="SSF56349">
    <property type="entry name" value="DNA breaking-rejoining enzymes"/>
    <property type="match status" value="1"/>
</dbReference>
<evidence type="ECO:0000313" key="6">
    <source>
        <dbReference type="EMBL" id="SVS24894.1"/>
    </source>
</evidence>
<dbReference type="PANTHER" id="PTHR30629:SF2">
    <property type="entry name" value="PROPHAGE INTEGRASE INTS-RELATED"/>
    <property type="match status" value="1"/>
</dbReference>
<dbReference type="Proteomes" id="UP000259497">
    <property type="component" value="Unassembled WGS sequence"/>
</dbReference>
<dbReference type="PANTHER" id="PTHR30629">
    <property type="entry name" value="PROPHAGE INTEGRASE"/>
    <property type="match status" value="1"/>
</dbReference>
<keyword evidence="2" id="KW-0229">DNA integration</keyword>
<comment type="caution">
    <text evidence="7">The sequence shown here is derived from an EMBL/GenBank/DDBJ whole genome shotgun (WGS) entry which is preliminary data.</text>
</comment>
<feature type="domain" description="Tyr recombinase" evidence="5">
    <location>
        <begin position="215"/>
        <end position="399"/>
    </location>
</feature>
<dbReference type="InterPro" id="IPR002104">
    <property type="entry name" value="Integrase_catalytic"/>
</dbReference>
<evidence type="ECO:0000256" key="4">
    <source>
        <dbReference type="ARBA" id="ARBA00023172"/>
    </source>
</evidence>
<dbReference type="GO" id="GO:0006310">
    <property type="term" value="P:DNA recombination"/>
    <property type="evidence" value="ECO:0007669"/>
    <property type="project" value="UniProtKB-KW"/>
</dbReference>
<keyword evidence="3" id="KW-0238">DNA-binding</keyword>
<dbReference type="InterPro" id="IPR038488">
    <property type="entry name" value="Integrase_DNA-bd_sf"/>
</dbReference>
<dbReference type="GO" id="GO:0015074">
    <property type="term" value="P:DNA integration"/>
    <property type="evidence" value="ECO:0007669"/>
    <property type="project" value="UniProtKB-KW"/>
</dbReference>
<keyword evidence="4" id="KW-0233">DNA recombination</keyword>
<dbReference type="InterPro" id="IPR053876">
    <property type="entry name" value="Phage_int_M"/>
</dbReference>
<dbReference type="Gene3D" id="1.10.443.10">
    <property type="entry name" value="Intergrase catalytic core"/>
    <property type="match status" value="1"/>
</dbReference>
<sequence length="418" mass="48171">MGLFEHGIFERKPNPTMLTDTKLRNLKPKDKLYKVNDRDGLYVAITPAGSISFRYNYSIHGRQETITFGRYGVGGITLAEARERLGEAKKMIAAGKSPAKEKARDKARVKDAETFGAWAEKWLRGYQMADSTRDMRRGTYERELKPKFSNRKLIEITHEDLRALTDAIVEQGRPSTAVLCREIMMQVFRWAIERGQKVENPADLVRPSTIAKFEPRDRALTPEEIGLMYQYMERIGTTPSIRAAAKLLLLTMVRKSELTNATWNEINFTDALWTIPKERMKRRNPHLVFLSRQALDIFIALKTFAGGSEYILPSRYDSDLPMSSATLNQVLTLTYRLAQKEGQSLGKFGPHDLRRTASTLLHEAGYNTDWIEKCLAHEQKGVRAIYNKAEYRDQRRAMLQDWADMIDEWTIRKTRLKD</sequence>
<dbReference type="InterPro" id="IPR025166">
    <property type="entry name" value="Integrase_DNA_bind_dom"/>
</dbReference>
<dbReference type="Pfam" id="PF22022">
    <property type="entry name" value="Phage_int_M"/>
    <property type="match status" value="1"/>
</dbReference>
<dbReference type="InterPro" id="IPR013762">
    <property type="entry name" value="Integrase-like_cat_sf"/>
</dbReference>
<proteinExistence type="inferred from homology"/>
<evidence type="ECO:0000256" key="1">
    <source>
        <dbReference type="ARBA" id="ARBA00008857"/>
    </source>
</evidence>
<protein>
    <submittedName>
        <fullName evidence="7">Phage integrase family site-specific recombinase</fullName>
    </submittedName>
</protein>
<evidence type="ECO:0000313" key="9">
    <source>
        <dbReference type="Proteomes" id="UP000259975"/>
    </source>
</evidence>
<dbReference type="GO" id="GO:0003677">
    <property type="term" value="F:DNA binding"/>
    <property type="evidence" value="ECO:0007669"/>
    <property type="project" value="UniProtKB-KW"/>
</dbReference>
<dbReference type="InterPro" id="IPR050808">
    <property type="entry name" value="Phage_Integrase"/>
</dbReference>
<dbReference type="Pfam" id="PF13356">
    <property type="entry name" value="Arm-DNA-bind_3"/>
    <property type="match status" value="1"/>
</dbReference>
<dbReference type="Proteomes" id="UP000259975">
    <property type="component" value="Unassembled WGS sequence"/>
</dbReference>
<dbReference type="Gene3D" id="3.30.160.390">
    <property type="entry name" value="Integrase, DNA-binding domain"/>
    <property type="match status" value="1"/>
</dbReference>
<organism evidence="7 9">
    <name type="scientific">Klebsiella pneumoniae</name>
    <dbReference type="NCBI Taxonomy" id="573"/>
    <lineage>
        <taxon>Bacteria</taxon>
        <taxon>Pseudomonadati</taxon>
        <taxon>Pseudomonadota</taxon>
        <taxon>Gammaproteobacteria</taxon>
        <taxon>Enterobacterales</taxon>
        <taxon>Enterobacteriaceae</taxon>
        <taxon>Klebsiella/Raoultella group</taxon>
        <taxon>Klebsiella</taxon>
        <taxon>Klebsiella pneumoniae complex</taxon>
    </lineage>
</organism>
<evidence type="ECO:0000256" key="2">
    <source>
        <dbReference type="ARBA" id="ARBA00022908"/>
    </source>
</evidence>
<dbReference type="InterPro" id="IPR011010">
    <property type="entry name" value="DNA_brk_join_enz"/>
</dbReference>
<dbReference type="CDD" id="cd00801">
    <property type="entry name" value="INT_P4_C"/>
    <property type="match status" value="1"/>
</dbReference>
<evidence type="ECO:0000313" key="7">
    <source>
        <dbReference type="EMBL" id="SXN31188.1"/>
    </source>
</evidence>
<gene>
    <name evidence="7" type="primary">intA_3</name>
    <name evidence="6" type="synonym">intA_1</name>
    <name evidence="7" type="ORF">SAMEA3499901_02202</name>
    <name evidence="6" type="ORF">SAMEA3649733_01566</name>
</gene>
<dbReference type="AlphaFoldDB" id="A0A330TXN6"/>
<dbReference type="EMBL" id="UKGE01000008">
    <property type="protein sequence ID" value="SXN31188.1"/>
    <property type="molecule type" value="Genomic_DNA"/>
</dbReference>
<dbReference type="PROSITE" id="PS51898">
    <property type="entry name" value="TYR_RECOMBINASE"/>
    <property type="match status" value="1"/>
</dbReference>
<name>A0A330TXN6_KLEPN</name>
<evidence type="ECO:0000259" key="5">
    <source>
        <dbReference type="PROSITE" id="PS51898"/>
    </source>
</evidence>
<dbReference type="Gene3D" id="1.10.150.130">
    <property type="match status" value="1"/>
</dbReference>
<comment type="similarity">
    <text evidence="1">Belongs to the 'phage' integrase family.</text>
</comment>
<dbReference type="Pfam" id="PF00589">
    <property type="entry name" value="Phage_integrase"/>
    <property type="match status" value="1"/>
</dbReference>
<accession>A0A330TXN6</accession>
<reference evidence="8 9" key="1">
    <citation type="submission" date="2018-08" db="EMBL/GenBank/DDBJ databases">
        <authorList>
            <consortium name="Pathogen Informatics"/>
        </authorList>
    </citation>
    <scope>NUCLEOTIDE SEQUENCE [LARGE SCALE GENOMIC DNA]</scope>
    <source>
        <strain evidence="7 9">EuSCAPE_AT029</strain>
        <strain evidence="6 8">EuSCAPE_GR114</strain>
    </source>
</reference>